<evidence type="ECO:0000313" key="7">
    <source>
        <dbReference type="EMBL" id="MCF2513587.1"/>
    </source>
</evidence>
<accession>A0A9X1QKB5</accession>
<dbReference type="InterPro" id="IPR012951">
    <property type="entry name" value="BBE"/>
</dbReference>
<comment type="cofactor">
    <cofactor evidence="1">
        <name>FAD</name>
        <dbReference type="ChEBI" id="CHEBI:57692"/>
    </cofactor>
</comment>
<sequence length="555" mass="59946">MFAKPTDRSHHIDWSLLRSKVQERLIAVQSPLAAVADAGGAGSEELFRRIKNPYYLGDEPSLTQTLGWIDAWTSQPSAMAVAAESSSDIAAAVDFARQSGVRLVVKGGGHSYFGNSNAAGSLLVWTRRMDGMQLHDSFRGEGWPSSAPAVPAVSVGAGAIWGRVYDKVTRSGRYVQGGGCLTVGVAGFVQGGGFGSLSKAFGTGAANLLEAEVVTADGRVRIVNEHVEPELFFALRGGGGGTFGVVTRMTLKTHPLPSFIGASLFGIAAKSELAWRTLVDRILSFYSDNLFNSTWGEQIRFAPGRKLSIAMVCHGLDQNQVEAVWRPFLSWVAERPNDYALAGEPLLIAIPGSKFWDPASLRGLSGIVLQDDRPDASPDNVFWATNLGEAGQILNAYESVWLSKDLLRPHRRQSLADALVKASNYWPVSLHTNKGLAGGSTEALTATRRTATNPEVLDAFALLICAADAKPAWPGIPGHEPDIVRGRQEASHVTAAMAAIRRLAPNAGCYVSEANYFDAHWKTAYWGENYQRLARAKRSYDPSNLFHGHHTVEFD</sequence>
<dbReference type="AlphaFoldDB" id="A0A9X1QKB5"/>
<proteinExistence type="inferred from homology"/>
<comment type="similarity">
    <text evidence="2">Belongs to the oxygen-dependent FAD-linked oxidoreductase family.</text>
</comment>
<keyword evidence="5" id="KW-0560">Oxidoreductase</keyword>
<dbReference type="RefSeq" id="WP_235066095.1">
    <property type="nucleotide sequence ID" value="NZ_JAKFGM010000001.1"/>
</dbReference>
<keyword evidence="4" id="KW-0274">FAD</keyword>
<organism evidence="7 8">
    <name type="scientific">Sphingomonas cremea</name>
    <dbReference type="NCBI Taxonomy" id="2904799"/>
    <lineage>
        <taxon>Bacteria</taxon>
        <taxon>Pseudomonadati</taxon>
        <taxon>Pseudomonadota</taxon>
        <taxon>Alphaproteobacteria</taxon>
        <taxon>Sphingomonadales</taxon>
        <taxon>Sphingomonadaceae</taxon>
        <taxon>Sphingomonas</taxon>
    </lineage>
</organism>
<dbReference type="Gene3D" id="3.30.465.10">
    <property type="match status" value="2"/>
</dbReference>
<dbReference type="Proteomes" id="UP001139410">
    <property type="component" value="Unassembled WGS sequence"/>
</dbReference>
<comment type="caution">
    <text evidence="7">The sequence shown here is derived from an EMBL/GenBank/DDBJ whole genome shotgun (WGS) entry which is preliminary data.</text>
</comment>
<dbReference type="Pfam" id="PF08031">
    <property type="entry name" value="BBE"/>
    <property type="match status" value="1"/>
</dbReference>
<dbReference type="InterPro" id="IPR006094">
    <property type="entry name" value="Oxid_FAD_bind_N"/>
</dbReference>
<evidence type="ECO:0000256" key="1">
    <source>
        <dbReference type="ARBA" id="ARBA00001974"/>
    </source>
</evidence>
<dbReference type="GO" id="GO:0071949">
    <property type="term" value="F:FAD binding"/>
    <property type="evidence" value="ECO:0007669"/>
    <property type="project" value="InterPro"/>
</dbReference>
<evidence type="ECO:0000256" key="4">
    <source>
        <dbReference type="ARBA" id="ARBA00022827"/>
    </source>
</evidence>
<evidence type="ECO:0000256" key="2">
    <source>
        <dbReference type="ARBA" id="ARBA00005466"/>
    </source>
</evidence>
<evidence type="ECO:0000256" key="3">
    <source>
        <dbReference type="ARBA" id="ARBA00022630"/>
    </source>
</evidence>
<dbReference type="InterPro" id="IPR016166">
    <property type="entry name" value="FAD-bd_PCMH"/>
</dbReference>
<gene>
    <name evidence="7" type="ORF">LVY65_00700</name>
</gene>
<dbReference type="PANTHER" id="PTHR42973">
    <property type="entry name" value="BINDING OXIDOREDUCTASE, PUTATIVE (AFU_ORTHOLOGUE AFUA_1G17690)-RELATED"/>
    <property type="match status" value="1"/>
</dbReference>
<dbReference type="InterPro" id="IPR050416">
    <property type="entry name" value="FAD-linked_Oxidoreductase"/>
</dbReference>
<reference evidence="7" key="1">
    <citation type="submission" date="2022-01" db="EMBL/GenBank/DDBJ databases">
        <authorList>
            <person name="Jo J.-H."/>
            <person name="Im W.-T."/>
        </authorList>
    </citation>
    <scope>NUCLEOTIDE SEQUENCE</scope>
    <source>
        <strain evidence="7">G124</strain>
    </source>
</reference>
<feature type="domain" description="FAD-binding PCMH-type" evidence="6">
    <location>
        <begin position="73"/>
        <end position="256"/>
    </location>
</feature>
<protein>
    <submittedName>
        <fullName evidence="7">FAD-dependent oxidoreductase</fullName>
    </submittedName>
</protein>
<evidence type="ECO:0000313" key="8">
    <source>
        <dbReference type="Proteomes" id="UP001139410"/>
    </source>
</evidence>
<dbReference type="SUPFAM" id="SSF56176">
    <property type="entry name" value="FAD-binding/transporter-associated domain-like"/>
    <property type="match status" value="1"/>
</dbReference>
<keyword evidence="8" id="KW-1185">Reference proteome</keyword>
<dbReference type="InterPro" id="IPR016169">
    <property type="entry name" value="FAD-bd_PCMH_sub2"/>
</dbReference>
<dbReference type="PROSITE" id="PS51387">
    <property type="entry name" value="FAD_PCMH"/>
    <property type="match status" value="1"/>
</dbReference>
<dbReference type="InterPro" id="IPR036318">
    <property type="entry name" value="FAD-bd_PCMH-like_sf"/>
</dbReference>
<evidence type="ECO:0000259" key="6">
    <source>
        <dbReference type="PROSITE" id="PS51387"/>
    </source>
</evidence>
<dbReference type="EMBL" id="JAKFGM010000001">
    <property type="protein sequence ID" value="MCF2513587.1"/>
    <property type="molecule type" value="Genomic_DNA"/>
</dbReference>
<evidence type="ECO:0000256" key="5">
    <source>
        <dbReference type="ARBA" id="ARBA00023002"/>
    </source>
</evidence>
<dbReference type="PANTHER" id="PTHR42973:SF39">
    <property type="entry name" value="FAD-BINDING PCMH-TYPE DOMAIN-CONTAINING PROTEIN"/>
    <property type="match status" value="1"/>
</dbReference>
<keyword evidence="3" id="KW-0285">Flavoprotein</keyword>
<name>A0A9X1QKB5_9SPHN</name>
<dbReference type="GO" id="GO:0016491">
    <property type="term" value="F:oxidoreductase activity"/>
    <property type="evidence" value="ECO:0007669"/>
    <property type="project" value="UniProtKB-KW"/>
</dbReference>
<dbReference type="Pfam" id="PF01565">
    <property type="entry name" value="FAD_binding_4"/>
    <property type="match status" value="1"/>
</dbReference>